<dbReference type="Proteomes" id="UP000024635">
    <property type="component" value="Unassembled WGS sequence"/>
</dbReference>
<feature type="region of interest" description="Disordered" evidence="1">
    <location>
        <begin position="48"/>
        <end position="92"/>
    </location>
</feature>
<proteinExistence type="predicted"/>
<keyword evidence="3" id="KW-1185">Reference proteome</keyword>
<evidence type="ECO:0000313" key="2">
    <source>
        <dbReference type="EMBL" id="EYC20023.1"/>
    </source>
</evidence>
<dbReference type="STRING" id="53326.A0A016UZY9"/>
<feature type="compositionally biased region" description="Polar residues" evidence="1">
    <location>
        <begin position="62"/>
        <end position="75"/>
    </location>
</feature>
<evidence type="ECO:0000256" key="1">
    <source>
        <dbReference type="SAM" id="MobiDB-lite"/>
    </source>
</evidence>
<accession>A0A016UZY9</accession>
<name>A0A016UZY9_9BILA</name>
<gene>
    <name evidence="2" type="primary">Acey_s0023.g829</name>
    <name evidence="2" type="ORF">Y032_0023g829</name>
</gene>
<feature type="region of interest" description="Disordered" evidence="1">
    <location>
        <begin position="175"/>
        <end position="196"/>
    </location>
</feature>
<sequence>MSTALSIDTADKIAVNGCDLLNRHELSSTQDRELQRYIDNNAHILYYKDRELPSPPKRRQKSNYGPLSRSLSQGESPALGYNRSDYNHYSPRNGYSYSQYSSSRPATPIANPFVTPTGQRVNFTSDFPELGDGSRLDDGFSPSYKPTPYSSPYGTMNTNGGYSTFNTNGGYPNLGRGGISKNSRPPSPYGSLKSRKGVSWLDQERARSLSPANNKLQTSTYCQPCHVKDQTIYVRQFAKSLADVPVLDLGESQNVPGYPLGMSQYGSAGNLSNYRDRTASPAYSALGKHRDDYNRFETARHKEAMRNERQKSEECRFQAFGDRPGSGVEMTSHHWQGGEVRPHHWQGGEVHSFIVFEVKKKKSGEFLSWRYCFSRIH</sequence>
<dbReference type="EMBL" id="JARK01001359">
    <property type="protein sequence ID" value="EYC20023.1"/>
    <property type="molecule type" value="Genomic_DNA"/>
</dbReference>
<reference evidence="3" key="1">
    <citation type="journal article" date="2015" name="Nat. Genet.">
        <title>The genome and transcriptome of the zoonotic hookworm Ancylostoma ceylanicum identify infection-specific gene families.</title>
        <authorList>
            <person name="Schwarz E.M."/>
            <person name="Hu Y."/>
            <person name="Antoshechkin I."/>
            <person name="Miller M.M."/>
            <person name="Sternberg P.W."/>
            <person name="Aroian R.V."/>
        </authorList>
    </citation>
    <scope>NUCLEOTIDE SEQUENCE</scope>
    <source>
        <strain evidence="3">HY135</strain>
    </source>
</reference>
<dbReference type="OrthoDB" id="5838314at2759"/>
<comment type="caution">
    <text evidence="2">The sequence shown here is derived from an EMBL/GenBank/DDBJ whole genome shotgun (WGS) entry which is preliminary data.</text>
</comment>
<organism evidence="2 3">
    <name type="scientific">Ancylostoma ceylanicum</name>
    <dbReference type="NCBI Taxonomy" id="53326"/>
    <lineage>
        <taxon>Eukaryota</taxon>
        <taxon>Metazoa</taxon>
        <taxon>Ecdysozoa</taxon>
        <taxon>Nematoda</taxon>
        <taxon>Chromadorea</taxon>
        <taxon>Rhabditida</taxon>
        <taxon>Rhabditina</taxon>
        <taxon>Rhabditomorpha</taxon>
        <taxon>Strongyloidea</taxon>
        <taxon>Ancylostomatidae</taxon>
        <taxon>Ancylostomatinae</taxon>
        <taxon>Ancylostoma</taxon>
    </lineage>
</organism>
<dbReference type="AlphaFoldDB" id="A0A016UZY9"/>
<protein>
    <submittedName>
        <fullName evidence="2">Uncharacterized protein</fullName>
    </submittedName>
</protein>
<evidence type="ECO:0000313" key="3">
    <source>
        <dbReference type="Proteomes" id="UP000024635"/>
    </source>
</evidence>